<sequence length="462" mass="51905">MHFYMFNPADFNNSARHLSLPERAIYRDLIDMYYNTEQAIDTSDMDSLARRLLCTNTEYRASLEYVLDEFFIKRGKRHHHHRIDREIKNYKFKNSNASGNAVTFDVTQGVTLGNATRNVTCNDDEIPMTNAERTRKSRQDKRNMINALTSIGVSVDKDIKAADLRDLYATHADSITSNVTTDVTTTVTNDDDACNGGNAKNAAITTNHEPVTNNHKPVSESDAHTNAGEGIVDKSNHGSVDNSTDDNQPSDSQPAPVELSQPTQSSANQPATKADLIRDQRADDIENWEAPTIDEMRGELFRAGKMMQLTDDQYSLHVEDFKAHYAEQALLGRALATESNRKAKLRKWLMSEVDKQAANQARQEKAKGRFSTDNEEWGTTANKGSSNFDSDLPPVFHPSHAKPTIQAKRDPSVSVVVNGLWKEPLPNMSVQETYEYIAKKQMPGEMQDEAYDRLLNQMKEAV</sequence>
<dbReference type="AlphaFoldDB" id="U4T249"/>
<proteinExistence type="predicted"/>
<feature type="compositionally biased region" description="Polar residues" evidence="1">
    <location>
        <begin position="203"/>
        <end position="216"/>
    </location>
</feature>
<keyword evidence="3" id="KW-1185">Reference proteome</keyword>
<feature type="compositionally biased region" description="Basic and acidic residues" evidence="1">
    <location>
        <begin position="362"/>
        <end position="372"/>
    </location>
</feature>
<dbReference type="eggNOG" id="COG3756">
    <property type="taxonomic scope" value="Bacteria"/>
</dbReference>
<accession>U4T249</accession>
<dbReference type="RefSeq" id="WP_021814941.1">
    <property type="nucleotide sequence ID" value="NZ_AUSW01000034.1"/>
</dbReference>
<dbReference type="EMBL" id="AUSW01000034">
    <property type="protein sequence ID" value="ERL54972.1"/>
    <property type="molecule type" value="Genomic_DNA"/>
</dbReference>
<reference evidence="2 3" key="1">
    <citation type="journal article" date="2013" name="Genome Announc.">
        <title>Draft Genome Sequence of Psychrobacter aquaticus Strain CMS 56T, Isolated from a Cyanobacterial Mat Sample Collected from Water Bodies in the McMurdo Dry Valley Region of Antarctica.</title>
        <authorList>
            <person name="Reddy G.S."/>
            <person name="Ara S."/>
            <person name="Singh A."/>
            <person name="Kumar Pinnaka A."/>
            <person name="Shivaji S."/>
        </authorList>
    </citation>
    <scope>NUCLEOTIDE SEQUENCE [LARGE SCALE GENOMIC DNA]</scope>
    <source>
        <strain evidence="2 3">CMS 56</strain>
    </source>
</reference>
<feature type="compositionally biased region" description="Polar residues" evidence="1">
    <location>
        <begin position="237"/>
        <end position="253"/>
    </location>
</feature>
<evidence type="ECO:0000313" key="3">
    <source>
        <dbReference type="Proteomes" id="UP000016761"/>
    </source>
</evidence>
<dbReference type="OrthoDB" id="3176605at2"/>
<dbReference type="Proteomes" id="UP000016761">
    <property type="component" value="Unassembled WGS sequence"/>
</dbReference>
<evidence type="ECO:0000313" key="2">
    <source>
        <dbReference type="EMBL" id="ERL54972.1"/>
    </source>
</evidence>
<gene>
    <name evidence="2" type="ORF">M917_2318</name>
</gene>
<dbReference type="PATRIC" id="fig|1354303.4.peg.2284"/>
<evidence type="ECO:0008006" key="4">
    <source>
        <dbReference type="Google" id="ProtNLM"/>
    </source>
</evidence>
<protein>
    <recommendedName>
        <fullName evidence="4">DUF1376 domain-containing protein</fullName>
    </recommendedName>
</protein>
<feature type="compositionally biased region" description="Polar residues" evidence="1">
    <location>
        <begin position="377"/>
        <end position="389"/>
    </location>
</feature>
<dbReference type="InterPro" id="IPR010781">
    <property type="entry name" value="DUF1376"/>
</dbReference>
<comment type="caution">
    <text evidence="2">The sequence shown here is derived from an EMBL/GenBank/DDBJ whole genome shotgun (WGS) entry which is preliminary data.</text>
</comment>
<feature type="compositionally biased region" description="Polar residues" evidence="1">
    <location>
        <begin position="260"/>
        <end position="271"/>
    </location>
</feature>
<feature type="region of interest" description="Disordered" evidence="1">
    <location>
        <begin position="360"/>
        <end position="409"/>
    </location>
</feature>
<evidence type="ECO:0000256" key="1">
    <source>
        <dbReference type="SAM" id="MobiDB-lite"/>
    </source>
</evidence>
<name>U4T249_9GAMM</name>
<feature type="region of interest" description="Disordered" evidence="1">
    <location>
        <begin position="187"/>
        <end position="283"/>
    </location>
</feature>
<dbReference type="Pfam" id="PF07120">
    <property type="entry name" value="DUF1376"/>
    <property type="match status" value="1"/>
</dbReference>
<organism evidence="2 3">
    <name type="scientific">Psychrobacter aquaticus CMS 56</name>
    <dbReference type="NCBI Taxonomy" id="1354303"/>
    <lineage>
        <taxon>Bacteria</taxon>
        <taxon>Pseudomonadati</taxon>
        <taxon>Pseudomonadota</taxon>
        <taxon>Gammaproteobacteria</taxon>
        <taxon>Moraxellales</taxon>
        <taxon>Moraxellaceae</taxon>
        <taxon>Psychrobacter</taxon>
    </lineage>
</organism>
<dbReference type="STRING" id="1354303.M917_2318"/>